<evidence type="ECO:0000256" key="1">
    <source>
        <dbReference type="SAM" id="SignalP"/>
    </source>
</evidence>
<evidence type="ECO:0000313" key="3">
    <source>
        <dbReference type="Proteomes" id="UP001049176"/>
    </source>
</evidence>
<dbReference type="KEGG" id="more:E1B28_002706"/>
<feature type="chain" id="PRO_5040415765" evidence="1">
    <location>
        <begin position="20"/>
        <end position="192"/>
    </location>
</feature>
<proteinExistence type="predicted"/>
<dbReference type="AlphaFoldDB" id="A0A9P7UNC8"/>
<dbReference type="GeneID" id="66071782"/>
<organism evidence="2 3">
    <name type="scientific">Marasmius oreades</name>
    <name type="common">fairy-ring Marasmius</name>
    <dbReference type="NCBI Taxonomy" id="181124"/>
    <lineage>
        <taxon>Eukaryota</taxon>
        <taxon>Fungi</taxon>
        <taxon>Dikarya</taxon>
        <taxon>Basidiomycota</taxon>
        <taxon>Agaricomycotina</taxon>
        <taxon>Agaricomycetes</taxon>
        <taxon>Agaricomycetidae</taxon>
        <taxon>Agaricales</taxon>
        <taxon>Marasmiineae</taxon>
        <taxon>Marasmiaceae</taxon>
        <taxon>Marasmius</taxon>
    </lineage>
</organism>
<sequence>MRTMNFFLSIMILDPDANCAKLTAFSQQQVQTVQFARLLTTSTGFLKLICNQDILPGSYDSVEHENLSCWHLAVIVNSLLAHHSVEVVSILSSNGESLHHDTPQIHPVPIQLSAHLGHPYPTSHYYPQLAHSCLSPGQSKNPVVLATANSIHGHIDSPGRCRLWSSRSRYAWRTCARKQKKLSAVRSTGSCD</sequence>
<keyword evidence="3" id="KW-1185">Reference proteome</keyword>
<comment type="caution">
    <text evidence="2">The sequence shown here is derived from an EMBL/GenBank/DDBJ whole genome shotgun (WGS) entry which is preliminary data.</text>
</comment>
<evidence type="ECO:0000313" key="2">
    <source>
        <dbReference type="EMBL" id="KAG7086776.1"/>
    </source>
</evidence>
<dbReference type="RefSeq" id="XP_043003247.1">
    <property type="nucleotide sequence ID" value="XM_043159644.1"/>
</dbReference>
<name>A0A9P7UNC8_9AGAR</name>
<feature type="signal peptide" evidence="1">
    <location>
        <begin position="1"/>
        <end position="19"/>
    </location>
</feature>
<dbReference type="EMBL" id="CM032190">
    <property type="protein sequence ID" value="KAG7086776.1"/>
    <property type="molecule type" value="Genomic_DNA"/>
</dbReference>
<keyword evidence="1" id="KW-0732">Signal</keyword>
<gene>
    <name evidence="2" type="ORF">E1B28_002706</name>
</gene>
<protein>
    <submittedName>
        <fullName evidence="2">Uncharacterized protein</fullName>
    </submittedName>
</protein>
<accession>A0A9P7UNC8</accession>
<reference evidence="2" key="1">
    <citation type="journal article" date="2021" name="Genome Biol. Evol.">
        <title>The assembled and annotated genome of the fairy-ring fungus Marasmius oreades.</title>
        <authorList>
            <person name="Hiltunen M."/>
            <person name="Ament-Velasquez S.L."/>
            <person name="Johannesson H."/>
        </authorList>
    </citation>
    <scope>NUCLEOTIDE SEQUENCE</scope>
    <source>
        <strain evidence="2">03SP1</strain>
    </source>
</reference>
<dbReference type="Proteomes" id="UP001049176">
    <property type="component" value="Chromosome 10"/>
</dbReference>